<evidence type="ECO:0000256" key="4">
    <source>
        <dbReference type="ARBA" id="ARBA00022729"/>
    </source>
</evidence>
<dbReference type="Gene3D" id="3.20.20.300">
    <property type="entry name" value="Glycoside hydrolase, family 3, N-terminal domain"/>
    <property type="match status" value="1"/>
</dbReference>
<accession>A0ABN6LC92</accession>
<dbReference type="InterPro" id="IPR036881">
    <property type="entry name" value="Glyco_hydro_3_C_sf"/>
</dbReference>
<dbReference type="InterPro" id="IPR051915">
    <property type="entry name" value="Cellulose_Degrad_GH3"/>
</dbReference>
<dbReference type="Proteomes" id="UP001354989">
    <property type="component" value="Plasmid pPP1"/>
</dbReference>
<feature type="domain" description="Fibronectin type III-like" evidence="8">
    <location>
        <begin position="657"/>
        <end position="726"/>
    </location>
</feature>
<protein>
    <recommendedName>
        <fullName evidence="3">beta-glucosidase</fullName>
        <ecNumber evidence="3">3.2.1.21</ecNumber>
    </recommendedName>
</protein>
<dbReference type="InterPro" id="IPR001764">
    <property type="entry name" value="Glyco_hydro_3_N"/>
</dbReference>
<dbReference type="InterPro" id="IPR017853">
    <property type="entry name" value="GH"/>
</dbReference>
<evidence type="ECO:0000313" key="10">
    <source>
        <dbReference type="Proteomes" id="UP001354989"/>
    </source>
</evidence>
<evidence type="ECO:0000256" key="2">
    <source>
        <dbReference type="ARBA" id="ARBA00005336"/>
    </source>
</evidence>
<organism evidence="9 10">
    <name type="scientific">Persicobacter psychrovividus</name>
    <dbReference type="NCBI Taxonomy" id="387638"/>
    <lineage>
        <taxon>Bacteria</taxon>
        <taxon>Pseudomonadati</taxon>
        <taxon>Bacteroidota</taxon>
        <taxon>Cytophagia</taxon>
        <taxon>Cytophagales</taxon>
        <taxon>Persicobacteraceae</taxon>
        <taxon>Persicobacter</taxon>
    </lineage>
</organism>
<dbReference type="InterPro" id="IPR013783">
    <property type="entry name" value="Ig-like_fold"/>
</dbReference>
<comment type="catalytic activity">
    <reaction evidence="1">
        <text>Hydrolysis of terminal, non-reducing beta-D-glucosyl residues with release of beta-D-glucose.</text>
        <dbReference type="EC" id="3.2.1.21"/>
    </reaction>
</comment>
<geneLocation type="plasmid" evidence="9 10">
    <name>pPP1</name>
</geneLocation>
<dbReference type="InterPro" id="IPR036962">
    <property type="entry name" value="Glyco_hydro_3_N_sf"/>
</dbReference>
<dbReference type="SUPFAM" id="SSF51445">
    <property type="entry name" value="(Trans)glycosidases"/>
    <property type="match status" value="1"/>
</dbReference>
<evidence type="ECO:0000256" key="7">
    <source>
        <dbReference type="SAM" id="SignalP"/>
    </source>
</evidence>
<evidence type="ECO:0000256" key="3">
    <source>
        <dbReference type="ARBA" id="ARBA00012744"/>
    </source>
</evidence>
<dbReference type="SUPFAM" id="SSF52279">
    <property type="entry name" value="Beta-D-glucan exohydrolase, C-terminal domain"/>
    <property type="match status" value="1"/>
</dbReference>
<name>A0ABN6LC92_9BACT</name>
<keyword evidence="9" id="KW-0614">Plasmid</keyword>
<evidence type="ECO:0000259" key="8">
    <source>
        <dbReference type="SMART" id="SM01217"/>
    </source>
</evidence>
<sequence length="738" mass="81498">MKKIFLSLALVLALTKINVFAQTDSDRVNQLMEQMTIDEKLGQMTQICLSTITLDGNKTLDLNVDLFRDAILKYHVGSFLSGSDKAERWVDFVGGIQQVALDESRLGIPLILGIDHVHGANYVNEGTIFPHNLALASSFNTELAKQGAIVTREETAALGLSWNFAPVLDLGKNSRWPRLYETFGEDPVVCSKMGVATIEGLEEKREGMSLAACAKHFVGYSDPYNGWDRTPAEIPMQTLWEQYLPSFKAGFDAGVKTVMLNSGELNGMAVHASKEIVTDLLRDQMGFEGVVVTDIVDIEKLIKMHHAADNLKDAVLLSLNAGIDMYMACSDFEFIDVTKELLAEGKITEDRINVSVRRILNLKEDLGLFEHALPNKKEINTIGTADNKAVAIAAAEETVVLLKNKENVLPLKQSIKNILVTGFAANSKHQLTGAWTMEWLGQPDESMHPSEMNTLFTALKKDFPKANIILVDEQDTKALNKAAKKADAIIVTAGEQPYSEFKGNTMTLAMDKKQQRLIEDLSAFNKPTVLVMLESRPQIITDVEPLADAIMFVCSPGYGGGDALSGVISGRVNPSGKLPFSYPKYDGTVMPYYYKHSTQAAIDRLGESPFLYPFGHGLSYSDFQYSDLKISGEQMTLGQEITASVTVSNPSERDGKEAVLWFLTDEIGVNPRPVKQLFDFEKKTIKANGSQTFSIKIKANDLNYPDANGKPVYESGYYTLKIGDQSVRFYLSVDQNTL</sequence>
<dbReference type="GO" id="GO:0016787">
    <property type="term" value="F:hydrolase activity"/>
    <property type="evidence" value="ECO:0007669"/>
    <property type="project" value="UniProtKB-KW"/>
</dbReference>
<dbReference type="Pfam" id="PF14310">
    <property type="entry name" value="Fn3-like"/>
    <property type="match status" value="1"/>
</dbReference>
<reference evidence="9 10" key="1">
    <citation type="submission" date="2021-12" db="EMBL/GenBank/DDBJ databases">
        <title>Genome sequencing of bacteria with rrn-lacking chromosome and rrn-plasmid.</title>
        <authorList>
            <person name="Anda M."/>
            <person name="Iwasaki W."/>
        </authorList>
    </citation>
    <scope>NUCLEOTIDE SEQUENCE [LARGE SCALE GENOMIC DNA]</scope>
    <source>
        <strain evidence="9 10">NBRC 101262</strain>
        <plasmid evidence="9 10">pPP1</plasmid>
    </source>
</reference>
<feature type="chain" id="PRO_5047477022" description="beta-glucosidase" evidence="7">
    <location>
        <begin position="22"/>
        <end position="738"/>
    </location>
</feature>
<dbReference type="RefSeq" id="WP_338398076.1">
    <property type="nucleotide sequence ID" value="NZ_AP025293.1"/>
</dbReference>
<evidence type="ECO:0000256" key="5">
    <source>
        <dbReference type="ARBA" id="ARBA00022801"/>
    </source>
</evidence>
<evidence type="ECO:0000256" key="1">
    <source>
        <dbReference type="ARBA" id="ARBA00000448"/>
    </source>
</evidence>
<dbReference type="Pfam" id="PF00933">
    <property type="entry name" value="Glyco_hydro_3"/>
    <property type="match status" value="1"/>
</dbReference>
<keyword evidence="5 9" id="KW-0378">Hydrolase</keyword>
<dbReference type="EMBL" id="AP025293">
    <property type="protein sequence ID" value="BDD00813.1"/>
    <property type="molecule type" value="Genomic_DNA"/>
</dbReference>
<dbReference type="PANTHER" id="PTHR30620">
    <property type="entry name" value="PERIPLASMIC BETA-GLUCOSIDASE-RELATED"/>
    <property type="match status" value="1"/>
</dbReference>
<dbReference type="PRINTS" id="PR00133">
    <property type="entry name" value="GLHYDRLASE3"/>
</dbReference>
<gene>
    <name evidence="9" type="primary">xloA_1</name>
    <name evidence="9" type="ORF">PEPS_30930</name>
</gene>
<proteinExistence type="inferred from homology"/>
<dbReference type="EC" id="3.2.1.21" evidence="3"/>
<comment type="similarity">
    <text evidence="2">Belongs to the glycosyl hydrolase 3 family.</text>
</comment>
<dbReference type="SMART" id="SM01217">
    <property type="entry name" value="Fn3_like"/>
    <property type="match status" value="1"/>
</dbReference>
<dbReference type="InterPro" id="IPR026891">
    <property type="entry name" value="Fn3-like"/>
</dbReference>
<dbReference type="PANTHER" id="PTHR30620:SF16">
    <property type="entry name" value="LYSOSOMAL BETA GLUCOSIDASE"/>
    <property type="match status" value="1"/>
</dbReference>
<keyword evidence="4 7" id="KW-0732">Signal</keyword>
<dbReference type="Gene3D" id="3.40.50.1700">
    <property type="entry name" value="Glycoside hydrolase family 3 C-terminal domain"/>
    <property type="match status" value="1"/>
</dbReference>
<keyword evidence="6" id="KW-0326">Glycosidase</keyword>
<dbReference type="InterPro" id="IPR002772">
    <property type="entry name" value="Glyco_hydro_3_C"/>
</dbReference>
<feature type="signal peptide" evidence="7">
    <location>
        <begin position="1"/>
        <end position="21"/>
    </location>
</feature>
<dbReference type="Pfam" id="PF01915">
    <property type="entry name" value="Glyco_hydro_3_C"/>
    <property type="match status" value="1"/>
</dbReference>
<evidence type="ECO:0000313" key="9">
    <source>
        <dbReference type="EMBL" id="BDD00813.1"/>
    </source>
</evidence>
<keyword evidence="10" id="KW-1185">Reference proteome</keyword>
<evidence type="ECO:0000256" key="6">
    <source>
        <dbReference type="ARBA" id="ARBA00023295"/>
    </source>
</evidence>
<dbReference type="Gene3D" id="2.60.40.10">
    <property type="entry name" value="Immunoglobulins"/>
    <property type="match status" value="1"/>
</dbReference>